<keyword evidence="3" id="KW-1185">Reference proteome</keyword>
<sequence>MEIIRKRIERQVFALTGLALGEIDYEHPAGDPGLFGPESICWRVHGDFPSMLCGGISALMLQMLHPAALAGVWDHSRFRDDMLGRLRRTSQFIAATTFATTPDAQRLIARVRNIHSAVSGTTADGQSYAASDPQLLTWVHVAEVSSFFKAYQRYCDPAISASDRDRYYDEVARIAEALGATDIPRTGPDIDAYLQRMRPRLRYDERTAQVLSLLLKAPSPNRMTQPVGRLMTAAAIDLLPDWAGRMANLTPGPARRRLTRAGMDQMASTLRWAIRNGASHRARRRMGIAV</sequence>
<dbReference type="GO" id="GO:0016301">
    <property type="term" value="F:kinase activity"/>
    <property type="evidence" value="ECO:0007669"/>
    <property type="project" value="UniProtKB-KW"/>
</dbReference>
<dbReference type="AlphaFoldDB" id="A0A918DXL8"/>
<keyword evidence="2" id="KW-0418">Kinase</keyword>
<dbReference type="InterPro" id="IPR018713">
    <property type="entry name" value="MPAB/Lcp_cat_dom"/>
</dbReference>
<evidence type="ECO:0000259" key="1">
    <source>
        <dbReference type="Pfam" id="PF09995"/>
    </source>
</evidence>
<reference evidence="2 3" key="1">
    <citation type="journal article" date="2014" name="Int. J. Syst. Evol. Microbiol.">
        <title>Complete genome sequence of Corynebacterium casei LMG S-19264T (=DSM 44701T), isolated from a smear-ripened cheese.</title>
        <authorList>
            <consortium name="US DOE Joint Genome Institute (JGI-PGF)"/>
            <person name="Walter F."/>
            <person name="Albersmeier A."/>
            <person name="Kalinowski J."/>
            <person name="Ruckert C."/>
        </authorList>
    </citation>
    <scope>NUCLEOTIDE SEQUENCE [LARGE SCALE GENOMIC DNA]</scope>
    <source>
        <strain evidence="2 3">CGMCC 1.7286</strain>
    </source>
</reference>
<proteinExistence type="predicted"/>
<dbReference type="GO" id="GO:0016491">
    <property type="term" value="F:oxidoreductase activity"/>
    <property type="evidence" value="ECO:0007669"/>
    <property type="project" value="InterPro"/>
</dbReference>
<comment type="caution">
    <text evidence="2">The sequence shown here is derived from an EMBL/GenBank/DDBJ whole genome shotgun (WGS) entry which is preliminary data.</text>
</comment>
<name>A0A918DXL8_9GAMM</name>
<gene>
    <name evidence="2" type="ORF">GCM10011348_40520</name>
</gene>
<feature type="domain" description="ER-bound oxygenase mpaB/mpaB'/Rubber oxygenase catalytic" evidence="1">
    <location>
        <begin position="42"/>
        <end position="267"/>
    </location>
</feature>
<protein>
    <submittedName>
        <fullName evidence="2">Histidine kinase</fullName>
    </submittedName>
</protein>
<dbReference type="Pfam" id="PF09995">
    <property type="entry name" value="MPAB_Lcp_cat"/>
    <property type="match status" value="1"/>
</dbReference>
<evidence type="ECO:0000313" key="3">
    <source>
        <dbReference type="Proteomes" id="UP000599578"/>
    </source>
</evidence>
<dbReference type="PANTHER" id="PTHR36151">
    <property type="entry name" value="BLR2777 PROTEIN"/>
    <property type="match status" value="1"/>
</dbReference>
<dbReference type="EMBL" id="BMLT01000012">
    <property type="protein sequence ID" value="GGO87397.1"/>
    <property type="molecule type" value="Genomic_DNA"/>
</dbReference>
<evidence type="ECO:0000313" key="2">
    <source>
        <dbReference type="EMBL" id="GGO87397.1"/>
    </source>
</evidence>
<organism evidence="2 3">
    <name type="scientific">Marinobacterium nitratireducens</name>
    <dbReference type="NCBI Taxonomy" id="518897"/>
    <lineage>
        <taxon>Bacteria</taxon>
        <taxon>Pseudomonadati</taxon>
        <taxon>Pseudomonadota</taxon>
        <taxon>Gammaproteobacteria</taxon>
        <taxon>Oceanospirillales</taxon>
        <taxon>Oceanospirillaceae</taxon>
        <taxon>Marinobacterium</taxon>
    </lineage>
</organism>
<keyword evidence="2" id="KW-0808">Transferase</keyword>
<dbReference type="RefSeq" id="WP_188862448.1">
    <property type="nucleotide sequence ID" value="NZ_BMLT01000012.1"/>
</dbReference>
<dbReference type="PANTHER" id="PTHR36151:SF3">
    <property type="entry name" value="ER-BOUND OXYGENASE MPAB_MPAB'_RUBBER OXYGENASE CATALYTIC DOMAIN-CONTAINING PROTEIN"/>
    <property type="match status" value="1"/>
</dbReference>
<dbReference type="Proteomes" id="UP000599578">
    <property type="component" value="Unassembled WGS sequence"/>
</dbReference>
<accession>A0A918DXL8</accession>